<dbReference type="PROSITE" id="PS50005">
    <property type="entry name" value="TPR"/>
    <property type="match status" value="1"/>
</dbReference>
<keyword evidence="4" id="KW-1185">Reference proteome</keyword>
<name>A0A1T5GIQ8_9FLAO</name>
<feature type="signal peptide" evidence="2">
    <location>
        <begin position="1"/>
        <end position="18"/>
    </location>
</feature>
<sequence length="460" mass="51017">MKKIFLSLTMIAASLSFAQKKEIANAVKAADQGDVNGTAAEVSKAEAIFGDKIYLLEPSLQEQYYYAKGLGLVKAGKIAEGAQILSKITDLGKSTIYSGKDNDKNKVYFVGKEQADKLGAGLSLKEEKYSPSLASKISPQLIPMFQTAYKNGVTAYEAKNFTQAAKLFEESYDLSKAGLFDNPSVLYSAGIAYAQGEKKEEASKVFQRLLDMGYTGAETIYTAKNKKTNQVDTLDKATFDLYKKMGASGDYVDFKEEKTPSKEEEIYDFQSVLLMDLGRYDDAISLIEKGLKKYPNNTKLANALGIAYYKSGKTEQFVNSLKSQIAKNPNDANAWYNLGVIYKNDPSKQKESEEAFNKTISIEPNNKNAYDNMVSLLMGDDSKAVDEFNALRKAKKIDEANKVMELRRARFAKAIPYAEKAYALDPKDADMVSLLKGLYNATQNTAKFNEFKAKEAELKK</sequence>
<dbReference type="InterPro" id="IPR011990">
    <property type="entry name" value="TPR-like_helical_dom_sf"/>
</dbReference>
<keyword evidence="1" id="KW-0802">TPR repeat</keyword>
<proteinExistence type="predicted"/>
<evidence type="ECO:0000313" key="4">
    <source>
        <dbReference type="Proteomes" id="UP000191112"/>
    </source>
</evidence>
<keyword evidence="2" id="KW-0732">Signal</keyword>
<dbReference type="PANTHER" id="PTHR12558">
    <property type="entry name" value="CELL DIVISION CYCLE 16,23,27"/>
    <property type="match status" value="1"/>
</dbReference>
<evidence type="ECO:0000313" key="3">
    <source>
        <dbReference type="EMBL" id="SKC08281.1"/>
    </source>
</evidence>
<feature type="chain" id="PRO_5013318678" evidence="2">
    <location>
        <begin position="19"/>
        <end position="460"/>
    </location>
</feature>
<dbReference type="OrthoDB" id="1149028at2"/>
<accession>A0A1T5GIQ8</accession>
<feature type="repeat" description="TPR" evidence="1">
    <location>
        <begin position="264"/>
        <end position="297"/>
    </location>
</feature>
<dbReference type="InterPro" id="IPR019734">
    <property type="entry name" value="TPR_rpt"/>
</dbReference>
<dbReference type="PANTHER" id="PTHR12558:SF13">
    <property type="entry name" value="CELL DIVISION CYCLE PROTEIN 27 HOMOLOG"/>
    <property type="match status" value="1"/>
</dbReference>
<dbReference type="STRING" id="619805.SAMN05660477_02894"/>
<dbReference type="SUPFAM" id="SSF48452">
    <property type="entry name" value="TPR-like"/>
    <property type="match status" value="1"/>
</dbReference>
<dbReference type="RefSeq" id="WP_079668111.1">
    <property type="nucleotide sequence ID" value="NZ_FUYZ01000012.1"/>
</dbReference>
<gene>
    <name evidence="3" type="ORF">SAMN05660477_02894</name>
</gene>
<dbReference type="AlphaFoldDB" id="A0A1T5GIQ8"/>
<evidence type="ECO:0000256" key="2">
    <source>
        <dbReference type="SAM" id="SignalP"/>
    </source>
</evidence>
<reference evidence="3 4" key="1">
    <citation type="submission" date="2017-02" db="EMBL/GenBank/DDBJ databases">
        <authorList>
            <person name="Peterson S.W."/>
        </authorList>
    </citation>
    <scope>NUCLEOTIDE SEQUENCE [LARGE SCALE GENOMIC DNA]</scope>
    <source>
        <strain evidence="3 4">DSM 22323</strain>
    </source>
</reference>
<dbReference type="Pfam" id="PF14559">
    <property type="entry name" value="TPR_19"/>
    <property type="match status" value="1"/>
</dbReference>
<dbReference type="Gene3D" id="1.25.40.10">
    <property type="entry name" value="Tetratricopeptide repeat domain"/>
    <property type="match status" value="2"/>
</dbReference>
<dbReference type="EMBL" id="FUYZ01000012">
    <property type="protein sequence ID" value="SKC08281.1"/>
    <property type="molecule type" value="Genomic_DNA"/>
</dbReference>
<evidence type="ECO:0000256" key="1">
    <source>
        <dbReference type="PROSITE-ProRule" id="PRU00339"/>
    </source>
</evidence>
<organism evidence="3 4">
    <name type="scientific">Soonwooa buanensis</name>
    <dbReference type="NCBI Taxonomy" id="619805"/>
    <lineage>
        <taxon>Bacteria</taxon>
        <taxon>Pseudomonadati</taxon>
        <taxon>Bacteroidota</taxon>
        <taxon>Flavobacteriia</taxon>
        <taxon>Flavobacteriales</taxon>
        <taxon>Weeksellaceae</taxon>
        <taxon>Chryseobacterium group</taxon>
        <taxon>Soonwooa</taxon>
    </lineage>
</organism>
<protein>
    <submittedName>
        <fullName evidence="3">Tetratricopeptide repeat-containing protein</fullName>
    </submittedName>
</protein>
<dbReference type="Proteomes" id="UP000191112">
    <property type="component" value="Unassembled WGS sequence"/>
</dbReference>
<dbReference type="SMART" id="SM00028">
    <property type="entry name" value="TPR"/>
    <property type="match status" value="4"/>
</dbReference>